<evidence type="ECO:0000313" key="3">
    <source>
        <dbReference type="Proteomes" id="UP000183104"/>
    </source>
</evidence>
<feature type="signal peptide" evidence="1">
    <location>
        <begin position="1"/>
        <end position="20"/>
    </location>
</feature>
<dbReference type="OrthoDB" id="190887at2"/>
<sequence>MLRRALPAAVAATLPLSAAADTEVDVSGFIKLDAMATQYSAGAPGNALMDEFFVPSLIPTGADDEQVRYNSHARESRIRFTTDTDLDGHRLGTHLELDFMVTDVPGSDERISNSNSPRVRHAFFTFDDFLFGQTWSTFYNVSSLPELNDFVGPVGTLFNRQPQVRYSADTSYGTWHVAVENAESSLNDNGNINVTEADPTARGYNPNARFVANAGGAPDLALRYDLRSDAGSNVSLAVLGRQLAYEDADGDLETAYGGGVSLAGRLKVGSRDDFRFMANYGHLGRYLGLNAFAGGFVEDDGDINPTPVLGGLAAYRHFWTEGLRSTLSVSMAEADVEAADVGGGEAERYASAHLNLMYSPVDAATFGIEYSHAERVNIDDSDGTMQRLQFSAKYAF</sequence>
<evidence type="ECO:0000256" key="1">
    <source>
        <dbReference type="SAM" id="SignalP"/>
    </source>
</evidence>
<dbReference type="Proteomes" id="UP000183104">
    <property type="component" value="Unassembled WGS sequence"/>
</dbReference>
<dbReference type="RefSeq" id="WP_054966254.1">
    <property type="nucleotide sequence ID" value="NZ_FMUN01000001.1"/>
</dbReference>
<keyword evidence="1" id="KW-0732">Signal</keyword>
<protein>
    <recommendedName>
        <fullName evidence="4">Porin subfamily protein</fullName>
    </recommendedName>
</protein>
<dbReference type="STRING" id="381306.AN478_08915"/>
<reference evidence="3" key="1">
    <citation type="submission" date="2016-10" db="EMBL/GenBank/DDBJ databases">
        <authorList>
            <person name="Varghese N."/>
        </authorList>
    </citation>
    <scope>NUCLEOTIDE SEQUENCE [LARGE SCALE GENOMIC DNA]</scope>
    <source>
        <strain evidence="3">HL 19</strain>
    </source>
</reference>
<feature type="chain" id="PRO_5010433486" description="Porin subfamily protein" evidence="1">
    <location>
        <begin position="21"/>
        <end position="396"/>
    </location>
</feature>
<evidence type="ECO:0000313" key="2">
    <source>
        <dbReference type="EMBL" id="SCX83661.1"/>
    </source>
</evidence>
<proteinExistence type="predicted"/>
<keyword evidence="3" id="KW-1185">Reference proteome</keyword>
<name>A0A0P9CU89_9GAMM</name>
<organism evidence="2 3">
    <name type="scientific">Thiohalorhabdus denitrificans</name>
    <dbReference type="NCBI Taxonomy" id="381306"/>
    <lineage>
        <taxon>Bacteria</taxon>
        <taxon>Pseudomonadati</taxon>
        <taxon>Pseudomonadota</taxon>
        <taxon>Gammaproteobacteria</taxon>
        <taxon>Thiohalorhabdales</taxon>
        <taxon>Thiohalorhabdaceae</taxon>
        <taxon>Thiohalorhabdus</taxon>
    </lineage>
</organism>
<dbReference type="PATRIC" id="fig|381306.5.peg.431"/>
<accession>A0A0P9CU89</accession>
<dbReference type="InterPro" id="IPR045748">
    <property type="entry name" value="DcaP"/>
</dbReference>
<dbReference type="SUPFAM" id="SSF56935">
    <property type="entry name" value="Porins"/>
    <property type="match status" value="1"/>
</dbReference>
<gene>
    <name evidence="2" type="ORF">SAMN05661077_0621</name>
</gene>
<dbReference type="AlphaFoldDB" id="A0A0P9CU89"/>
<dbReference type="Pfam" id="PF19577">
    <property type="entry name" value="DcaP"/>
    <property type="match status" value="1"/>
</dbReference>
<dbReference type="EMBL" id="FMUN01000001">
    <property type="protein sequence ID" value="SCX83661.1"/>
    <property type="molecule type" value="Genomic_DNA"/>
</dbReference>
<evidence type="ECO:0008006" key="4">
    <source>
        <dbReference type="Google" id="ProtNLM"/>
    </source>
</evidence>